<evidence type="ECO:0000313" key="3">
    <source>
        <dbReference type="Proteomes" id="UP001295740"/>
    </source>
</evidence>
<feature type="domain" description="2EXR" evidence="1">
    <location>
        <begin position="20"/>
        <end position="131"/>
    </location>
</feature>
<dbReference type="AlphaFoldDB" id="A0AAI8VYD2"/>
<name>A0AAI8VYD2_9PEZI</name>
<dbReference type="InterPro" id="IPR045518">
    <property type="entry name" value="2EXR"/>
</dbReference>
<comment type="caution">
    <text evidence="2">The sequence shown here is derived from an EMBL/GenBank/DDBJ whole genome shotgun (WGS) entry which is preliminary data.</text>
</comment>
<proteinExistence type="predicted"/>
<evidence type="ECO:0000259" key="1">
    <source>
        <dbReference type="Pfam" id="PF20150"/>
    </source>
</evidence>
<dbReference type="Proteomes" id="UP001295740">
    <property type="component" value="Unassembled WGS sequence"/>
</dbReference>
<dbReference type="Pfam" id="PF20150">
    <property type="entry name" value="2EXR"/>
    <property type="match status" value="1"/>
</dbReference>
<accession>A0AAI8VYD2</accession>
<keyword evidence="3" id="KW-1185">Reference proteome</keyword>
<evidence type="ECO:0000313" key="2">
    <source>
        <dbReference type="EMBL" id="CAJ2512870.1"/>
    </source>
</evidence>
<dbReference type="PANTHER" id="PTHR35910:SF6">
    <property type="entry name" value="2EXR DOMAIN-CONTAINING PROTEIN"/>
    <property type="match status" value="1"/>
</dbReference>
<sequence>MKEPHLQLFNPVNMERGGSFPQFALLPPEIRIQIWKHASQRHRIITVGVTTHRRGLQRPRAHKNHLGKPIIGDSCRIEVGGAQVLSKLLRVNRESRQLTLEVQRVHLPCFLTGRLKSERATLHFNPELDILRITPSTDVAFANLVFELKAYDPRDVGLLRLAADFNSLVRISQVEPEKLDQHMQSAFRSTLIQVEEVFFCVIEPTGRAFLGPLSGIPAAKGVWFNRSYPILAATPTFDLIARDPRPICADLCRVFAGTGDPRRMAMVWSETLSNWNIQQPGRQARCRYLLAIERGEHRGNNIACRQDAEDWLQLEDRAWTRRQRKYEKHILRWGGNVPVESPDKLEKASRPAVGFWLFPLEALGPLPKDEPHGGNIQFFTKQLRNMAGSSIWFSIFSLKQKK</sequence>
<dbReference type="PANTHER" id="PTHR35910">
    <property type="entry name" value="2EXR DOMAIN-CONTAINING PROTEIN"/>
    <property type="match status" value="1"/>
</dbReference>
<reference evidence="2" key="1">
    <citation type="submission" date="2023-10" db="EMBL/GenBank/DDBJ databases">
        <authorList>
            <person name="Hackl T."/>
        </authorList>
    </citation>
    <scope>NUCLEOTIDE SEQUENCE</scope>
</reference>
<protein>
    <submittedName>
        <fullName evidence="2">Uu.00g009890.m01.CDS01</fullName>
    </submittedName>
</protein>
<dbReference type="EMBL" id="CAUWAG010000020">
    <property type="protein sequence ID" value="CAJ2512870.1"/>
    <property type="molecule type" value="Genomic_DNA"/>
</dbReference>
<gene>
    <name evidence="2" type="ORF">KHLLAP_LOCUS13338</name>
</gene>
<organism evidence="2 3">
    <name type="scientific">Anthostomella pinea</name>
    <dbReference type="NCBI Taxonomy" id="933095"/>
    <lineage>
        <taxon>Eukaryota</taxon>
        <taxon>Fungi</taxon>
        <taxon>Dikarya</taxon>
        <taxon>Ascomycota</taxon>
        <taxon>Pezizomycotina</taxon>
        <taxon>Sordariomycetes</taxon>
        <taxon>Xylariomycetidae</taxon>
        <taxon>Xylariales</taxon>
        <taxon>Xylariaceae</taxon>
        <taxon>Anthostomella</taxon>
    </lineage>
</organism>